<feature type="chain" id="PRO_5003117655" description="Methyltransferase domain-containing protein" evidence="8">
    <location>
        <begin position="17"/>
        <end position="305"/>
    </location>
</feature>
<evidence type="ECO:0000256" key="8">
    <source>
        <dbReference type="SAM" id="SignalP"/>
    </source>
</evidence>
<keyword evidence="4" id="KW-0408">Iron</keyword>
<dbReference type="GO" id="GO:0003735">
    <property type="term" value="F:structural constituent of ribosome"/>
    <property type="evidence" value="ECO:0007669"/>
    <property type="project" value="TreeGrafter"/>
</dbReference>
<dbReference type="Pfam" id="PF09243">
    <property type="entry name" value="Rsm22"/>
    <property type="match status" value="1"/>
</dbReference>
<evidence type="ECO:0000256" key="3">
    <source>
        <dbReference type="ARBA" id="ARBA00022946"/>
    </source>
</evidence>
<evidence type="ECO:0000313" key="10">
    <source>
        <dbReference type="Proteomes" id="UP000008312"/>
    </source>
</evidence>
<dbReference type="InterPro" id="IPR052571">
    <property type="entry name" value="Mt_RNA_Methyltransferase"/>
</dbReference>
<dbReference type="SUPFAM" id="SSF53335">
    <property type="entry name" value="S-adenosyl-L-methionine-dependent methyltransferases"/>
    <property type="match status" value="1"/>
</dbReference>
<dbReference type="GO" id="GO:0051536">
    <property type="term" value="F:iron-sulfur cluster binding"/>
    <property type="evidence" value="ECO:0007669"/>
    <property type="project" value="UniProtKB-KW"/>
</dbReference>
<comment type="subcellular location">
    <subcellularLocation>
        <location evidence="1">Mitochondrion</location>
    </subcellularLocation>
</comment>
<gene>
    <name evidence="9" type="ORF">GSBLH_T00006251001</name>
</gene>
<reference evidence="9" key="1">
    <citation type="submission" date="2010-02" db="EMBL/GenBank/DDBJ databases">
        <title>Sequencing and annotation of the Blastocystis hominis genome.</title>
        <authorList>
            <person name="Wincker P."/>
        </authorList>
    </citation>
    <scope>NUCLEOTIDE SEQUENCE</scope>
    <source>
        <strain evidence="9">Singapore isolate B</strain>
    </source>
</reference>
<dbReference type="PANTHER" id="PTHR13184">
    <property type="entry name" value="37S RIBOSOMAL PROTEIN S22"/>
    <property type="match status" value="1"/>
</dbReference>
<evidence type="ECO:0000256" key="7">
    <source>
        <dbReference type="ARBA" id="ARBA00045681"/>
    </source>
</evidence>
<keyword evidence="5" id="KW-0411">Iron-sulfur</keyword>
<evidence type="ECO:0008006" key="11">
    <source>
        <dbReference type="Google" id="ProtNLM"/>
    </source>
</evidence>
<keyword evidence="6" id="KW-0496">Mitochondrion</keyword>
<dbReference type="GO" id="GO:0006412">
    <property type="term" value="P:translation"/>
    <property type="evidence" value="ECO:0007669"/>
    <property type="project" value="InterPro"/>
</dbReference>
<keyword evidence="8" id="KW-0732">Signal</keyword>
<dbReference type="InterPro" id="IPR015324">
    <property type="entry name" value="Ribosomal_Rsm22-like"/>
</dbReference>
<evidence type="ECO:0000256" key="2">
    <source>
        <dbReference type="ARBA" id="ARBA00022723"/>
    </source>
</evidence>
<sequence>MNQQIMNLFLFLLVLAGDKRLNYPNMLLQMSNRYLAMVRSREVHKDFVNWGDGVLSNQDPSEMMKPLIYDELTSVVYAEYRIAKNYAVSSRILSDISLHLSPTFSPKRFLDIGSGCGASTLYPLSLFLPPFSSVLNRFPTLQHIVLVDSSEYMLAQSTSLLNARRSSLSSPLPSITTYPSLLSVLEEKEPDFDLICIDRFLSELPSNKARISAIAIAWGIFLLFSPSSRRASSPWRHAPHLRSGHAMGLSFGAVRAVAGSADGGGIEASGGGGAVSARCGVSAERQSEELVSVRAAVRAGADGGV</sequence>
<proteinExistence type="predicted"/>
<name>D8LZ96_BLAHO</name>
<keyword evidence="3" id="KW-0809">Transit peptide</keyword>
<accession>D8LZ96</accession>
<dbReference type="GO" id="GO:0046872">
    <property type="term" value="F:metal ion binding"/>
    <property type="evidence" value="ECO:0007669"/>
    <property type="project" value="UniProtKB-KW"/>
</dbReference>
<feature type="signal peptide" evidence="8">
    <location>
        <begin position="1"/>
        <end position="16"/>
    </location>
</feature>
<dbReference type="EMBL" id="FN668640">
    <property type="protein sequence ID" value="CBK21135.2"/>
    <property type="molecule type" value="Genomic_DNA"/>
</dbReference>
<comment type="function">
    <text evidence="7">Mitochondrial ribosome (mitoribosome) assembly factor. Binds at the interface of the head and body domains of the mitochondrial small ribosomal subunit (mt-SSU), occluding the mRNA channel and preventing compaction of the head domain towards the body. Probable inactive methyltransferase: retains the characteristic folding and ability to bind S-adenosyl-L-methionine, but it probably lost its methyltransferase activity.</text>
</comment>
<dbReference type="Proteomes" id="UP000008312">
    <property type="component" value="Unassembled WGS sequence"/>
</dbReference>
<evidence type="ECO:0000256" key="5">
    <source>
        <dbReference type="ARBA" id="ARBA00023014"/>
    </source>
</evidence>
<dbReference type="PANTHER" id="PTHR13184:SF5">
    <property type="entry name" value="METHYLTRANSFERASE-LIKE PROTEIN 17, MITOCHONDRIAL"/>
    <property type="match status" value="1"/>
</dbReference>
<dbReference type="InterPro" id="IPR029063">
    <property type="entry name" value="SAM-dependent_MTases_sf"/>
</dbReference>
<evidence type="ECO:0000256" key="6">
    <source>
        <dbReference type="ARBA" id="ARBA00023128"/>
    </source>
</evidence>
<dbReference type="RefSeq" id="XP_012895183.1">
    <property type="nucleotide sequence ID" value="XM_013039729.1"/>
</dbReference>
<keyword evidence="2" id="KW-0479">Metal-binding</keyword>
<dbReference type="GeneID" id="24922376"/>
<dbReference type="AlphaFoldDB" id="D8LZ96"/>
<evidence type="ECO:0000313" key="9">
    <source>
        <dbReference type="EMBL" id="CBK21135.2"/>
    </source>
</evidence>
<protein>
    <recommendedName>
        <fullName evidence="11">Methyltransferase domain-containing protein</fullName>
    </recommendedName>
</protein>
<evidence type="ECO:0000256" key="1">
    <source>
        <dbReference type="ARBA" id="ARBA00004173"/>
    </source>
</evidence>
<dbReference type="GO" id="GO:0005763">
    <property type="term" value="C:mitochondrial small ribosomal subunit"/>
    <property type="evidence" value="ECO:0007669"/>
    <property type="project" value="TreeGrafter"/>
</dbReference>
<organism evidence="9">
    <name type="scientific">Blastocystis hominis</name>
    <dbReference type="NCBI Taxonomy" id="12968"/>
    <lineage>
        <taxon>Eukaryota</taxon>
        <taxon>Sar</taxon>
        <taxon>Stramenopiles</taxon>
        <taxon>Bigyra</taxon>
        <taxon>Opalozoa</taxon>
        <taxon>Opalinata</taxon>
        <taxon>Blastocystidae</taxon>
        <taxon>Blastocystis</taxon>
    </lineage>
</organism>
<dbReference type="GO" id="GO:0008168">
    <property type="term" value="F:methyltransferase activity"/>
    <property type="evidence" value="ECO:0007669"/>
    <property type="project" value="InterPro"/>
</dbReference>
<evidence type="ECO:0000256" key="4">
    <source>
        <dbReference type="ARBA" id="ARBA00023004"/>
    </source>
</evidence>
<dbReference type="OrthoDB" id="202103at2759"/>
<keyword evidence="10" id="KW-1185">Reference proteome</keyword>
<dbReference type="InParanoid" id="D8LZ96"/>